<sequence>MEILLEATSNKLMVERFYISARNPVKEILLKLNLPDHMLILTDSKMEVSDKVLKLKNFKKDALSNHFKLSNQERYEHVGLKVTSAQDGKDYKIGKRDYAWLMILRCSRSHPIQAKEQAQDQKFIFNTTNSQKLRAEMANAEKGFGRLRPTENANSGHSTTISYESFPKANPTYLKDTKSPYHQGSFEDENNQAVDTNVGDQEEPEVKDKQEVKKADDQEIKNIQDKEGKNVEDQQVSEVDDDTNIDDFGCTLPHHKGADLTVEYVVLENIKSDLEKDKDEQGKKRSIKESLHFLKLVPTKTSTLIVYSTILVGLGIARLMAHGCLLGELRIVGIYLMSLVQVIF</sequence>
<feature type="compositionally biased region" description="Basic and acidic residues" evidence="1">
    <location>
        <begin position="204"/>
        <end position="216"/>
    </location>
</feature>
<proteinExistence type="predicted"/>
<feature type="compositionally biased region" description="Polar residues" evidence="1">
    <location>
        <begin position="151"/>
        <end position="163"/>
    </location>
</feature>
<comment type="caution">
    <text evidence="2">The sequence shown here is derived from an EMBL/GenBank/DDBJ whole genome shotgun (WGS) entry which is preliminary data.</text>
</comment>
<dbReference type="EMBL" id="BKCJ010002412">
    <property type="protein sequence ID" value="GEU48379.1"/>
    <property type="molecule type" value="Genomic_DNA"/>
</dbReference>
<dbReference type="AlphaFoldDB" id="A0A6L2KHH1"/>
<evidence type="ECO:0000313" key="2">
    <source>
        <dbReference type="EMBL" id="GEU48379.1"/>
    </source>
</evidence>
<protein>
    <submittedName>
        <fullName evidence="2">Uncharacterized protein</fullName>
    </submittedName>
</protein>
<feature type="region of interest" description="Disordered" evidence="1">
    <location>
        <begin position="146"/>
        <end position="216"/>
    </location>
</feature>
<evidence type="ECO:0000256" key="1">
    <source>
        <dbReference type="SAM" id="MobiDB-lite"/>
    </source>
</evidence>
<reference evidence="2" key="1">
    <citation type="journal article" date="2019" name="Sci. Rep.">
        <title>Draft genome of Tanacetum cinerariifolium, the natural source of mosquito coil.</title>
        <authorList>
            <person name="Yamashiro T."/>
            <person name="Shiraishi A."/>
            <person name="Satake H."/>
            <person name="Nakayama K."/>
        </authorList>
    </citation>
    <scope>NUCLEOTIDE SEQUENCE</scope>
</reference>
<organism evidence="2">
    <name type="scientific">Tanacetum cinerariifolium</name>
    <name type="common">Dalmatian daisy</name>
    <name type="synonym">Chrysanthemum cinerariifolium</name>
    <dbReference type="NCBI Taxonomy" id="118510"/>
    <lineage>
        <taxon>Eukaryota</taxon>
        <taxon>Viridiplantae</taxon>
        <taxon>Streptophyta</taxon>
        <taxon>Embryophyta</taxon>
        <taxon>Tracheophyta</taxon>
        <taxon>Spermatophyta</taxon>
        <taxon>Magnoliopsida</taxon>
        <taxon>eudicotyledons</taxon>
        <taxon>Gunneridae</taxon>
        <taxon>Pentapetalae</taxon>
        <taxon>asterids</taxon>
        <taxon>campanulids</taxon>
        <taxon>Asterales</taxon>
        <taxon>Asteraceae</taxon>
        <taxon>Asteroideae</taxon>
        <taxon>Anthemideae</taxon>
        <taxon>Anthemidinae</taxon>
        <taxon>Tanacetum</taxon>
    </lineage>
</organism>
<name>A0A6L2KHH1_TANCI</name>
<accession>A0A6L2KHH1</accession>
<gene>
    <name evidence="2" type="ORF">Tci_020357</name>
</gene>